<protein>
    <recommendedName>
        <fullName evidence="5">Transmembrane protein</fullName>
    </recommendedName>
</protein>
<feature type="compositionally biased region" description="Basic and acidic residues" evidence="1">
    <location>
        <begin position="422"/>
        <end position="433"/>
    </location>
</feature>
<proteinExistence type="predicted"/>
<evidence type="ECO:0000313" key="3">
    <source>
        <dbReference type="EMBL" id="RKP10495.1"/>
    </source>
</evidence>
<feature type="compositionally biased region" description="Basic and acidic residues" evidence="1">
    <location>
        <begin position="381"/>
        <end position="393"/>
    </location>
</feature>
<keyword evidence="2" id="KW-1133">Transmembrane helix</keyword>
<evidence type="ECO:0000256" key="1">
    <source>
        <dbReference type="SAM" id="MobiDB-lite"/>
    </source>
</evidence>
<evidence type="ECO:0000256" key="2">
    <source>
        <dbReference type="SAM" id="Phobius"/>
    </source>
</evidence>
<keyword evidence="2" id="KW-0472">Membrane</keyword>
<feature type="region of interest" description="Disordered" evidence="1">
    <location>
        <begin position="253"/>
        <end position="291"/>
    </location>
</feature>
<dbReference type="OrthoDB" id="5599467at2759"/>
<keyword evidence="4" id="KW-1185">Reference proteome</keyword>
<evidence type="ECO:0000313" key="4">
    <source>
        <dbReference type="Proteomes" id="UP000271241"/>
    </source>
</evidence>
<feature type="region of interest" description="Disordered" evidence="1">
    <location>
        <begin position="411"/>
        <end position="456"/>
    </location>
</feature>
<sequence>MMRSTTNASEEREYAEVPRYAATGTGTGTSTGHGSAWSGDSDWVLTSQTPDSLLAITPPGGEGSVWVQVAASFDRQMRHARTQNTGATRASVTDSPLLIGSELLNDTSQSLQPERIQYAANTGSAVSLTKSSTTGSPARTLDAHIEADLVASVAELLASAASTFADDLAVGSGRDSSRHTVMATAPASVGDSALPSAVTAPAAPPTLLQLPGMHSLLEEVSTRSPTLRALPATCSPPVLGTLTATLRAVSAFRRAGSRPSTRASLPASPQDSSAAQGPLAGTRSLWNTPPSAEADVQLVSGTAEMEALMASTPAGRVHGNSTRSSRADKQRSTEMSPPTASEEAAKVAADEGTGAASHTIGRAHTPLAAGTSTTNATSGSRPERLHLTADSRQYDQSTVCAGRQRRVRASCAAETASTPRQRRTEANAASDKHHSMRRSSRRTKNTGQPDASSGRLQSVRAWLATEVSTTILSATVLSIVLFGAGVGVGSWIRSSRCHCTSVAA</sequence>
<gene>
    <name evidence="3" type="ORF">THASP1DRAFT_21815</name>
</gene>
<feature type="region of interest" description="Disordered" evidence="1">
    <location>
        <begin position="310"/>
        <end position="396"/>
    </location>
</feature>
<dbReference type="AlphaFoldDB" id="A0A4P9XW09"/>
<dbReference type="Proteomes" id="UP000271241">
    <property type="component" value="Unassembled WGS sequence"/>
</dbReference>
<feature type="compositionally biased region" description="Low complexity" evidence="1">
    <location>
        <begin position="368"/>
        <end position="380"/>
    </location>
</feature>
<feature type="compositionally biased region" description="Polar residues" evidence="1">
    <location>
        <begin position="258"/>
        <end position="275"/>
    </location>
</feature>
<feature type="transmembrane region" description="Helical" evidence="2">
    <location>
        <begin position="471"/>
        <end position="492"/>
    </location>
</feature>
<dbReference type="EMBL" id="KZ992450">
    <property type="protein sequence ID" value="RKP10495.1"/>
    <property type="molecule type" value="Genomic_DNA"/>
</dbReference>
<evidence type="ECO:0008006" key="5">
    <source>
        <dbReference type="Google" id="ProtNLM"/>
    </source>
</evidence>
<feature type="compositionally biased region" description="Polar residues" evidence="1">
    <location>
        <begin position="445"/>
        <end position="456"/>
    </location>
</feature>
<feature type="region of interest" description="Disordered" evidence="1">
    <location>
        <begin position="1"/>
        <end position="43"/>
    </location>
</feature>
<reference evidence="4" key="1">
    <citation type="journal article" date="2018" name="Nat. Microbiol.">
        <title>Leveraging single-cell genomics to expand the fungal tree of life.</title>
        <authorList>
            <person name="Ahrendt S.R."/>
            <person name="Quandt C.A."/>
            <person name="Ciobanu D."/>
            <person name="Clum A."/>
            <person name="Salamov A."/>
            <person name="Andreopoulos B."/>
            <person name="Cheng J.F."/>
            <person name="Woyke T."/>
            <person name="Pelin A."/>
            <person name="Henrissat B."/>
            <person name="Reynolds N.K."/>
            <person name="Benny G.L."/>
            <person name="Smith M.E."/>
            <person name="James T.Y."/>
            <person name="Grigoriev I.V."/>
        </authorList>
    </citation>
    <scope>NUCLEOTIDE SEQUENCE [LARGE SCALE GENOMIC DNA]</scope>
    <source>
        <strain evidence="4">RSA 1356</strain>
    </source>
</reference>
<organism evidence="3 4">
    <name type="scientific">Thamnocephalis sphaerospora</name>
    <dbReference type="NCBI Taxonomy" id="78915"/>
    <lineage>
        <taxon>Eukaryota</taxon>
        <taxon>Fungi</taxon>
        <taxon>Fungi incertae sedis</taxon>
        <taxon>Zoopagomycota</taxon>
        <taxon>Zoopagomycotina</taxon>
        <taxon>Zoopagomycetes</taxon>
        <taxon>Zoopagales</taxon>
        <taxon>Sigmoideomycetaceae</taxon>
        <taxon>Thamnocephalis</taxon>
    </lineage>
</organism>
<name>A0A4P9XW09_9FUNG</name>
<feature type="compositionally biased region" description="Basic residues" evidence="1">
    <location>
        <begin position="434"/>
        <end position="444"/>
    </location>
</feature>
<accession>A0A4P9XW09</accession>
<keyword evidence="2" id="KW-0812">Transmembrane</keyword>